<dbReference type="NCBIfam" id="NF001246">
    <property type="entry name" value="PRK00218.1-2"/>
    <property type="match status" value="1"/>
</dbReference>
<proteinExistence type="inferred from homology"/>
<reference evidence="6" key="1">
    <citation type="journal article" date="2024" name="Int. J. Syst. Evol. Microbiol.">
        <title>Methylomarinovum tepidoasis sp. nov., a moderately thermophilic methanotroph of the family Methylothermaceae isolated from a deep-sea hydrothermal field.</title>
        <authorList>
            <person name="Hirayama H."/>
            <person name="Takaki Y."/>
            <person name="Abe M."/>
            <person name="Miyazaki M."/>
            <person name="Uematsu K."/>
            <person name="Matsui Y."/>
            <person name="Takai K."/>
        </authorList>
    </citation>
    <scope>NUCLEOTIDE SEQUENCE [LARGE SCALE GENOMIC DNA]</scope>
    <source>
        <strain evidence="6">IN45</strain>
    </source>
</reference>
<comment type="subcellular location">
    <subcellularLocation>
        <location evidence="4">Cytoplasm</location>
    </subcellularLocation>
    <subcellularLocation>
        <location evidence="4">Cell membrane</location>
        <topology evidence="4">Peripheral membrane protein</topology>
        <orientation evidence="4">Cytoplasmic side</orientation>
    </subcellularLocation>
</comment>
<dbReference type="RefSeq" id="WP_286292756.1">
    <property type="nucleotide sequence ID" value="NZ_AP024718.1"/>
</dbReference>
<dbReference type="EMBL" id="AP024718">
    <property type="protein sequence ID" value="BCX87804.1"/>
    <property type="molecule type" value="Genomic_DNA"/>
</dbReference>
<dbReference type="Proteomes" id="UP001321450">
    <property type="component" value="Chromosome"/>
</dbReference>
<dbReference type="GO" id="GO:0005737">
    <property type="term" value="C:cytoplasm"/>
    <property type="evidence" value="ECO:0007669"/>
    <property type="project" value="UniProtKB-SubCell"/>
</dbReference>
<dbReference type="Gene3D" id="1.10.3890.10">
    <property type="entry name" value="HflD-like"/>
    <property type="match status" value="1"/>
</dbReference>
<dbReference type="SUPFAM" id="SSF101322">
    <property type="entry name" value="YcfC-like"/>
    <property type="match status" value="1"/>
</dbReference>
<dbReference type="HAMAP" id="MF_00695">
    <property type="entry name" value="HflD_protein"/>
    <property type="match status" value="1"/>
</dbReference>
<organism evidence="5 6">
    <name type="scientific">Methylomarinovum tepidoasis</name>
    <dbReference type="NCBI Taxonomy" id="2840183"/>
    <lineage>
        <taxon>Bacteria</taxon>
        <taxon>Pseudomonadati</taxon>
        <taxon>Pseudomonadota</taxon>
        <taxon>Gammaproteobacteria</taxon>
        <taxon>Methylococcales</taxon>
        <taxon>Methylothermaceae</taxon>
        <taxon>Methylomarinovum</taxon>
    </lineage>
</organism>
<evidence type="ECO:0000256" key="4">
    <source>
        <dbReference type="HAMAP-Rule" id="MF_00695"/>
    </source>
</evidence>
<evidence type="ECO:0000313" key="6">
    <source>
        <dbReference type="Proteomes" id="UP001321450"/>
    </source>
</evidence>
<name>A0AAU9CYT5_9GAMM</name>
<sequence>MLQSTRNQAIALAGLSQAIDLVQQVAKTGEPDEGAMATSIASALKIDAASVEDVYGGLKNLHPGLEVLRRQLGAQGQIDPEHARYSAQLMLLQGKLSADAEAQKGVRAGVERAAAIAGDQDVPDETVLEILADTYHQNISPLGPRIIVTGERRHLSERSNAYRIRALLLAGVRSALLWRQCGGARWKLLFNRKRLLHEVDSLLQEIDAD</sequence>
<evidence type="ECO:0000256" key="1">
    <source>
        <dbReference type="ARBA" id="ARBA00022475"/>
    </source>
</evidence>
<dbReference type="Pfam" id="PF04356">
    <property type="entry name" value="DUF489"/>
    <property type="match status" value="1"/>
</dbReference>
<dbReference type="InterPro" id="IPR035932">
    <property type="entry name" value="HflD-like_sf"/>
</dbReference>
<keyword evidence="3 4" id="KW-0472">Membrane</keyword>
<dbReference type="GO" id="GO:0005886">
    <property type="term" value="C:plasma membrane"/>
    <property type="evidence" value="ECO:0007669"/>
    <property type="project" value="UniProtKB-SubCell"/>
</dbReference>
<accession>A0AAU9CYT5</accession>
<protein>
    <recommendedName>
        <fullName evidence="4">High frequency lysogenization protein HflD homolog</fullName>
    </recommendedName>
</protein>
<gene>
    <name evidence="4" type="primary">hflD</name>
    <name evidence="5" type="ORF">MIN45_P0171</name>
</gene>
<dbReference type="PANTHER" id="PTHR38100:SF1">
    <property type="entry name" value="HIGH FREQUENCY LYSOGENIZATION PROTEIN HFLD"/>
    <property type="match status" value="1"/>
</dbReference>
<dbReference type="KEGG" id="meiy:MIN45_P0171"/>
<evidence type="ECO:0000256" key="3">
    <source>
        <dbReference type="ARBA" id="ARBA00023136"/>
    </source>
</evidence>
<comment type="similarity">
    <text evidence="4">Belongs to the HflD family.</text>
</comment>
<keyword evidence="1 4" id="KW-1003">Cell membrane</keyword>
<evidence type="ECO:0000256" key="2">
    <source>
        <dbReference type="ARBA" id="ARBA00022490"/>
    </source>
</evidence>
<keyword evidence="2 4" id="KW-0963">Cytoplasm</keyword>
<evidence type="ECO:0000313" key="5">
    <source>
        <dbReference type="EMBL" id="BCX87804.1"/>
    </source>
</evidence>
<keyword evidence="6" id="KW-1185">Reference proteome</keyword>
<dbReference type="InterPro" id="IPR007451">
    <property type="entry name" value="HflD"/>
</dbReference>
<dbReference type="AlphaFoldDB" id="A0AAU9CYT5"/>
<dbReference type="PANTHER" id="PTHR38100">
    <property type="entry name" value="HIGH FREQUENCY LYSOGENIZATION PROTEIN HFLD"/>
    <property type="match status" value="1"/>
</dbReference>